<feature type="compositionally biased region" description="Low complexity" evidence="1">
    <location>
        <begin position="483"/>
        <end position="493"/>
    </location>
</feature>
<dbReference type="STRING" id="52.CMC5_049090"/>
<name>A0A0K1EJJ0_CHOCO</name>
<organism evidence="3 4">
    <name type="scientific">Chondromyces crocatus</name>
    <dbReference type="NCBI Taxonomy" id="52"/>
    <lineage>
        <taxon>Bacteria</taxon>
        <taxon>Pseudomonadati</taxon>
        <taxon>Myxococcota</taxon>
        <taxon>Polyangia</taxon>
        <taxon>Polyangiales</taxon>
        <taxon>Polyangiaceae</taxon>
        <taxon>Chondromyces</taxon>
    </lineage>
</organism>
<dbReference type="Pfam" id="PF25856">
    <property type="entry name" value="MPN635_N"/>
    <property type="match status" value="1"/>
</dbReference>
<dbReference type="KEGG" id="ccro:CMC5_049090"/>
<feature type="region of interest" description="Disordered" evidence="1">
    <location>
        <begin position="465"/>
        <end position="575"/>
    </location>
</feature>
<dbReference type="SUPFAM" id="SSF55874">
    <property type="entry name" value="ATPase domain of HSP90 chaperone/DNA topoisomerase II/histidine kinase"/>
    <property type="match status" value="1"/>
</dbReference>
<sequence length="575" mass="63197">MSTHKPQFFDLNIGEILEAWSPRHAVRELIANALDEQALTETRDIVIAETAEGWIIRDQGRGLRHEHLLQNENEEKLASSSKVIGKFGMGLKDALATFHRRGISIEIRSKHGDITLAERPKHDFAELRTLHGVIHPPSNPARVGTEVVLRGLDVAEMAAAKSFFLRFSEEEVLGTTRYGDILRRVHGRPGRVYVKGLLAAEEENFACSYNITSLTAAMNKALNRERTHVGRAAYTERVQNMLLACHSPAVFEILATEIANLDRGTARDEVKWGGVAVHACKILNQAQKVVFVSSRELQEAPSMVENARNDGHRIISLPETIRAKLSGLSDHTGAPVRGLDQFAREWCDSFSFDFIEPESLTPAEQAIFERRDDIAGLVGGWPPIVETVLISSTMRPNDAGNDDALGVWERATRRIIIKRDQLESLHEFAGTLLHEITHARSGHGDVSRGFELALTDALGQIAADALSAAPRSSSPRPDRRSPLRTSSRRAAPASSPPASAPRSGKAKTKAKARPSNTPPRKAASKAAPRATSKSMAVKSTRKSSKAMPTRTTRKSSKPASRRPTRTKSKKSTGRR</sequence>
<dbReference type="PATRIC" id="fig|52.7.peg.5428"/>
<dbReference type="Pfam" id="PF13589">
    <property type="entry name" value="HATPase_c_3"/>
    <property type="match status" value="1"/>
</dbReference>
<feature type="domain" description="MPN635 N-terminal" evidence="2">
    <location>
        <begin position="156"/>
        <end position="247"/>
    </location>
</feature>
<evidence type="ECO:0000313" key="4">
    <source>
        <dbReference type="Proteomes" id="UP000067626"/>
    </source>
</evidence>
<evidence type="ECO:0000259" key="2">
    <source>
        <dbReference type="Pfam" id="PF25856"/>
    </source>
</evidence>
<dbReference type="EMBL" id="CP012159">
    <property type="protein sequence ID" value="AKT40753.1"/>
    <property type="molecule type" value="Genomic_DNA"/>
</dbReference>
<dbReference type="InterPro" id="IPR036890">
    <property type="entry name" value="HATPase_C_sf"/>
</dbReference>
<dbReference type="InterPro" id="IPR058987">
    <property type="entry name" value="MPN635_N"/>
</dbReference>
<feature type="compositionally biased region" description="Basic residues" evidence="1">
    <location>
        <begin position="551"/>
        <end position="575"/>
    </location>
</feature>
<dbReference type="Proteomes" id="UP000067626">
    <property type="component" value="Chromosome"/>
</dbReference>
<keyword evidence="4" id="KW-1185">Reference proteome</keyword>
<evidence type="ECO:0000256" key="1">
    <source>
        <dbReference type="SAM" id="MobiDB-lite"/>
    </source>
</evidence>
<reference evidence="3 4" key="1">
    <citation type="submission" date="2015-07" db="EMBL/GenBank/DDBJ databases">
        <title>Genome analysis of myxobacterium Chondromyces crocatus Cm c5 reveals a high potential for natural compound synthesis and the genetic basis for the loss of fruiting body formation.</title>
        <authorList>
            <person name="Zaburannyi N."/>
            <person name="Bunk B."/>
            <person name="Maier J."/>
            <person name="Overmann J."/>
            <person name="Mueller R."/>
        </authorList>
    </citation>
    <scope>NUCLEOTIDE SEQUENCE [LARGE SCALE GENOMIC DNA]</scope>
    <source>
        <strain evidence="3 4">Cm c5</strain>
    </source>
</reference>
<gene>
    <name evidence="3" type="ORF">CMC5_049090</name>
</gene>
<feature type="compositionally biased region" description="Low complexity" evidence="1">
    <location>
        <begin position="518"/>
        <end position="534"/>
    </location>
</feature>
<evidence type="ECO:0000313" key="3">
    <source>
        <dbReference type="EMBL" id="AKT40753.1"/>
    </source>
</evidence>
<dbReference type="AlphaFoldDB" id="A0A0K1EJJ0"/>
<protein>
    <submittedName>
        <fullName evidence="3">D-tyrosyl-tRNA deacylase</fullName>
    </submittedName>
</protein>
<dbReference type="OrthoDB" id="5241077at2"/>
<dbReference type="Gene3D" id="3.30.565.10">
    <property type="entry name" value="Histidine kinase-like ATPase, C-terminal domain"/>
    <property type="match status" value="1"/>
</dbReference>
<accession>A0A0K1EJJ0</accession>
<dbReference type="RefSeq" id="WP_050432645.1">
    <property type="nucleotide sequence ID" value="NZ_CP012159.1"/>
</dbReference>
<proteinExistence type="predicted"/>
<feature type="compositionally biased region" description="Low complexity" evidence="1">
    <location>
        <begin position="465"/>
        <end position="475"/>
    </location>
</feature>